<protein>
    <submittedName>
        <fullName evidence="1">Uncharacterized protein</fullName>
    </submittedName>
</protein>
<dbReference type="EMBL" id="BNAR01000018">
    <property type="protein sequence ID" value="GHH57535.1"/>
    <property type="molecule type" value="Genomic_DNA"/>
</dbReference>
<evidence type="ECO:0000313" key="1">
    <source>
        <dbReference type="EMBL" id="GHH57535.1"/>
    </source>
</evidence>
<name>A0ABQ3MSJ1_9PSEU</name>
<sequence length="108" mass="11724">MTAPDPLECLALRAGHDQRLCTALESEHCETCQLCPGHCACHQLADHLPKGTRVRVTFDAVVLGPPNVKPDQYALVVLPGTNLDSGLLMDRFRVPLDAITALDPKENP</sequence>
<keyword evidence="2" id="KW-1185">Reference proteome</keyword>
<dbReference type="RefSeq" id="WP_191304359.1">
    <property type="nucleotide sequence ID" value="NZ_BNAR01000018.1"/>
</dbReference>
<accession>A0ABQ3MSJ1</accession>
<proteinExistence type="predicted"/>
<gene>
    <name evidence="1" type="ORF">GCM10017774_77190</name>
</gene>
<evidence type="ECO:0000313" key="2">
    <source>
        <dbReference type="Proteomes" id="UP000605568"/>
    </source>
</evidence>
<dbReference type="Proteomes" id="UP000605568">
    <property type="component" value="Unassembled WGS sequence"/>
</dbReference>
<reference evidence="2" key="1">
    <citation type="journal article" date="2019" name="Int. J. Syst. Evol. Microbiol.">
        <title>The Global Catalogue of Microorganisms (GCM) 10K type strain sequencing project: providing services to taxonomists for standard genome sequencing and annotation.</title>
        <authorList>
            <consortium name="The Broad Institute Genomics Platform"/>
            <consortium name="The Broad Institute Genome Sequencing Center for Infectious Disease"/>
            <person name="Wu L."/>
            <person name="Ma J."/>
        </authorList>
    </citation>
    <scope>NUCLEOTIDE SEQUENCE [LARGE SCALE GENOMIC DNA]</scope>
    <source>
        <strain evidence="2">CGMCC 4.7367</strain>
    </source>
</reference>
<organism evidence="1 2">
    <name type="scientific">Lentzea cavernae</name>
    <dbReference type="NCBI Taxonomy" id="2020703"/>
    <lineage>
        <taxon>Bacteria</taxon>
        <taxon>Bacillati</taxon>
        <taxon>Actinomycetota</taxon>
        <taxon>Actinomycetes</taxon>
        <taxon>Pseudonocardiales</taxon>
        <taxon>Pseudonocardiaceae</taxon>
        <taxon>Lentzea</taxon>
    </lineage>
</organism>
<comment type="caution">
    <text evidence="1">The sequence shown here is derived from an EMBL/GenBank/DDBJ whole genome shotgun (WGS) entry which is preliminary data.</text>
</comment>